<name>L9L5X0_TUPCH</name>
<dbReference type="EMBL" id="KB320497">
    <property type="protein sequence ID" value="ELW70373.1"/>
    <property type="molecule type" value="Genomic_DNA"/>
</dbReference>
<evidence type="ECO:0000313" key="2">
    <source>
        <dbReference type="EMBL" id="ELW70373.1"/>
    </source>
</evidence>
<protein>
    <submittedName>
        <fullName evidence="2">Uncharacterized protein</fullName>
    </submittedName>
</protein>
<dbReference type="Proteomes" id="UP000011518">
    <property type="component" value="Unassembled WGS sequence"/>
</dbReference>
<evidence type="ECO:0000313" key="3">
    <source>
        <dbReference type="Proteomes" id="UP000011518"/>
    </source>
</evidence>
<accession>L9L5X0</accession>
<dbReference type="AlphaFoldDB" id="L9L5X0"/>
<feature type="compositionally biased region" description="Basic and acidic residues" evidence="1">
    <location>
        <begin position="1"/>
        <end position="29"/>
    </location>
</feature>
<reference evidence="3" key="2">
    <citation type="journal article" date="2013" name="Nat. Commun.">
        <title>Genome of the Chinese tree shrew.</title>
        <authorList>
            <person name="Fan Y."/>
            <person name="Huang Z.Y."/>
            <person name="Cao C.C."/>
            <person name="Chen C.S."/>
            <person name="Chen Y.X."/>
            <person name="Fan D.D."/>
            <person name="He J."/>
            <person name="Hou H.L."/>
            <person name="Hu L."/>
            <person name="Hu X.T."/>
            <person name="Jiang X.T."/>
            <person name="Lai R."/>
            <person name="Lang Y.S."/>
            <person name="Liang B."/>
            <person name="Liao S.G."/>
            <person name="Mu D."/>
            <person name="Ma Y.Y."/>
            <person name="Niu Y.Y."/>
            <person name="Sun X.Q."/>
            <person name="Xia J.Q."/>
            <person name="Xiao J."/>
            <person name="Xiong Z.Q."/>
            <person name="Xu L."/>
            <person name="Yang L."/>
            <person name="Zhang Y."/>
            <person name="Zhao W."/>
            <person name="Zhao X.D."/>
            <person name="Zheng Y.T."/>
            <person name="Zhou J.M."/>
            <person name="Zhu Y.B."/>
            <person name="Zhang G.J."/>
            <person name="Wang J."/>
            <person name="Yao Y.G."/>
        </authorList>
    </citation>
    <scope>NUCLEOTIDE SEQUENCE [LARGE SCALE GENOMIC DNA]</scope>
</reference>
<sequence length="187" mass="20441">MVAKLLNKEEQEQWETEHMLHERRSEYREQASYTAPAAKTQDLDEGLSQPGPEALPRGFQVPNLLLLFVGHNLVLVSEEPKVKEMVQTLEAPAAPADRSVGSVQQTETPRGSARSANGSRILLTRFQTHSQPVLAILPINTLCPLACCPPSEMGKNLGRGGTDSLASTDSRLLRDSPTQSRKDSASE</sequence>
<reference evidence="3" key="1">
    <citation type="submission" date="2012-07" db="EMBL/GenBank/DDBJ databases">
        <title>Genome of the Chinese tree shrew, a rising model animal genetically related to primates.</title>
        <authorList>
            <person name="Zhang G."/>
            <person name="Fan Y."/>
            <person name="Yao Y."/>
            <person name="Huang Z."/>
        </authorList>
    </citation>
    <scope>NUCLEOTIDE SEQUENCE [LARGE SCALE GENOMIC DNA]</scope>
</reference>
<feature type="region of interest" description="Disordered" evidence="1">
    <location>
        <begin position="155"/>
        <end position="187"/>
    </location>
</feature>
<organism evidence="2 3">
    <name type="scientific">Tupaia chinensis</name>
    <name type="common">Chinese tree shrew</name>
    <name type="synonym">Tupaia belangeri chinensis</name>
    <dbReference type="NCBI Taxonomy" id="246437"/>
    <lineage>
        <taxon>Eukaryota</taxon>
        <taxon>Metazoa</taxon>
        <taxon>Chordata</taxon>
        <taxon>Craniata</taxon>
        <taxon>Vertebrata</taxon>
        <taxon>Euteleostomi</taxon>
        <taxon>Mammalia</taxon>
        <taxon>Eutheria</taxon>
        <taxon>Euarchontoglires</taxon>
        <taxon>Scandentia</taxon>
        <taxon>Tupaiidae</taxon>
        <taxon>Tupaia</taxon>
    </lineage>
</organism>
<dbReference type="InParanoid" id="L9L5X0"/>
<feature type="region of interest" description="Disordered" evidence="1">
    <location>
        <begin position="93"/>
        <end position="116"/>
    </location>
</feature>
<gene>
    <name evidence="2" type="ORF">TREES_T100002613</name>
</gene>
<proteinExistence type="predicted"/>
<keyword evidence="3" id="KW-1185">Reference proteome</keyword>
<feature type="compositionally biased region" description="Polar residues" evidence="1">
    <location>
        <begin position="101"/>
        <end position="116"/>
    </location>
</feature>
<feature type="region of interest" description="Disordered" evidence="1">
    <location>
        <begin position="1"/>
        <end position="50"/>
    </location>
</feature>
<evidence type="ECO:0000256" key="1">
    <source>
        <dbReference type="SAM" id="MobiDB-lite"/>
    </source>
</evidence>